<dbReference type="OrthoDB" id="5902884at2"/>
<proteinExistence type="predicted"/>
<keyword evidence="1" id="KW-0067">ATP-binding</keyword>
<dbReference type="GO" id="GO:0005524">
    <property type="term" value="F:ATP binding"/>
    <property type="evidence" value="ECO:0007669"/>
    <property type="project" value="UniProtKB-KW"/>
</dbReference>
<keyword evidence="1" id="KW-0547">Nucleotide-binding</keyword>
<gene>
    <name evidence="1" type="ORF">AB447_216995</name>
</gene>
<comment type="caution">
    <text evidence="1">The sequence shown here is derived from an EMBL/GenBank/DDBJ whole genome shotgun (WGS) entry which is preliminary data.</text>
</comment>
<dbReference type="InterPro" id="IPR010090">
    <property type="entry name" value="Phage_tape_meas"/>
</dbReference>
<dbReference type="AlphaFoldDB" id="A0A0T6BQ87"/>
<sequence>MSQQLKIVVTPVADTSTQSVEQINKQLKTLQSKLNSLQLKTNIDAAALKTLKEFSSAVETYQKNLKNYNQTVKETQTVIKNADGTTEKIIQQHKKNGEILQREIKTIDNRNQKIRQEAQETAKLTSEIQKLGQVQKIIERQNAQGVKTGSTQKNRDNFKDITYNLDQNGNVKSSTTVTNLDQQRKAIDQLRASLQKLREQGQLSEVTLSSLGRRINLAQSDEQIEALRAKLKMLDDKSSAVAKTKELERQLELYRRQAQVNTQNLQNRYGNSLSNASNQQIQQYLNSVNQLTARTPNLRNQMASLNMQFREMSSNIAATTRQTMSFGEQLQVSFSRIPVWAAGMTMFYAPLRGLQNIVDQVIQIDTIMTEIRRVMDEPDYKFNEMLQEAVETGDQLSNKITDILQMTSSFGRMGFDESELGNITKTAEVLQNVSDLSVDETVNTLTSAMLNFNVAAEDSISIAD</sequence>
<organism evidence="1 2">
    <name type="scientific">Bacillus glycinifermentans</name>
    <dbReference type="NCBI Taxonomy" id="1664069"/>
    <lineage>
        <taxon>Bacteria</taxon>
        <taxon>Bacillati</taxon>
        <taxon>Bacillota</taxon>
        <taxon>Bacilli</taxon>
        <taxon>Bacillales</taxon>
        <taxon>Bacillaceae</taxon>
        <taxon>Bacillus</taxon>
    </lineage>
</organism>
<reference evidence="1 2" key="1">
    <citation type="journal article" date="2015" name="Int. J. Syst. Evol. Microbiol.">
        <title>Bacillus glycinifermentans sp. nov., isolated from fermented soybean paste.</title>
        <authorList>
            <person name="Kim S.J."/>
            <person name="Dunlap C.A."/>
            <person name="Kwon S.W."/>
            <person name="Rooney A.P."/>
        </authorList>
    </citation>
    <scope>NUCLEOTIDE SEQUENCE [LARGE SCALE GENOMIC DNA]</scope>
    <source>
        <strain evidence="1 2">GO-13</strain>
    </source>
</reference>
<accession>A0A0T6BQ87</accession>
<dbReference type="NCBIfam" id="TIGR01760">
    <property type="entry name" value="tape_meas_TP901"/>
    <property type="match status" value="1"/>
</dbReference>
<name>A0A0T6BQ87_9BACI</name>
<dbReference type="STRING" id="1664069.BGLY_1914"/>
<evidence type="ECO:0000313" key="1">
    <source>
        <dbReference type="EMBL" id="KRT93803.1"/>
    </source>
</evidence>
<dbReference type="EMBL" id="LECW02000016">
    <property type="protein sequence ID" value="KRT93803.1"/>
    <property type="molecule type" value="Genomic_DNA"/>
</dbReference>
<protein>
    <submittedName>
        <fullName evidence="1">ABC transporter ATP-binding protein</fullName>
    </submittedName>
</protein>
<evidence type="ECO:0000313" key="2">
    <source>
        <dbReference type="Proteomes" id="UP000036168"/>
    </source>
</evidence>
<dbReference type="Proteomes" id="UP000036168">
    <property type="component" value="Unassembled WGS sequence"/>
</dbReference>